<accession>A0A6G1E2A7</accession>
<keyword evidence="3" id="KW-1185">Reference proteome</keyword>
<comment type="caution">
    <text evidence="2">The sequence shown here is derived from an EMBL/GenBank/DDBJ whole genome shotgun (WGS) entry which is preliminary data.</text>
</comment>
<organism evidence="2 3">
    <name type="scientific">Oryza meyeriana var. granulata</name>
    <dbReference type="NCBI Taxonomy" id="110450"/>
    <lineage>
        <taxon>Eukaryota</taxon>
        <taxon>Viridiplantae</taxon>
        <taxon>Streptophyta</taxon>
        <taxon>Embryophyta</taxon>
        <taxon>Tracheophyta</taxon>
        <taxon>Spermatophyta</taxon>
        <taxon>Magnoliopsida</taxon>
        <taxon>Liliopsida</taxon>
        <taxon>Poales</taxon>
        <taxon>Poaceae</taxon>
        <taxon>BOP clade</taxon>
        <taxon>Oryzoideae</taxon>
        <taxon>Oryzeae</taxon>
        <taxon>Oryzinae</taxon>
        <taxon>Oryza</taxon>
        <taxon>Oryza meyeriana</taxon>
    </lineage>
</organism>
<protein>
    <submittedName>
        <fullName evidence="2">Uncharacterized protein</fullName>
    </submittedName>
</protein>
<reference evidence="2 3" key="1">
    <citation type="submission" date="2019-11" db="EMBL/GenBank/DDBJ databases">
        <title>Whole genome sequence of Oryza granulata.</title>
        <authorList>
            <person name="Li W."/>
        </authorList>
    </citation>
    <scope>NUCLEOTIDE SEQUENCE [LARGE SCALE GENOMIC DNA]</scope>
    <source>
        <strain evidence="3">cv. Menghai</strain>
        <tissue evidence="2">Leaf</tissue>
    </source>
</reference>
<evidence type="ECO:0000313" key="3">
    <source>
        <dbReference type="Proteomes" id="UP000479710"/>
    </source>
</evidence>
<feature type="compositionally biased region" description="Low complexity" evidence="1">
    <location>
        <begin position="102"/>
        <end position="113"/>
    </location>
</feature>
<name>A0A6G1E2A7_9ORYZ</name>
<feature type="region of interest" description="Disordered" evidence="1">
    <location>
        <begin position="19"/>
        <end position="122"/>
    </location>
</feature>
<evidence type="ECO:0000256" key="1">
    <source>
        <dbReference type="SAM" id="MobiDB-lite"/>
    </source>
</evidence>
<sequence length="122" mass="13650">MPPVLALCWLRSLSHARRHHAVSSERDVMPSRGDPWSRGIHRRAVPEETPSESSQMPSIRAIKTESPPRHLVLPRCRSRSSTPRADVCVIEEPLPSSSICLRSESTRPSSPSSCHRDGRSRP</sequence>
<gene>
    <name evidence="2" type="ORF">E2562_025822</name>
</gene>
<dbReference type="EMBL" id="SPHZ02000005">
    <property type="protein sequence ID" value="KAF0918696.1"/>
    <property type="molecule type" value="Genomic_DNA"/>
</dbReference>
<dbReference type="Proteomes" id="UP000479710">
    <property type="component" value="Unassembled WGS sequence"/>
</dbReference>
<dbReference type="AlphaFoldDB" id="A0A6G1E2A7"/>
<evidence type="ECO:0000313" key="2">
    <source>
        <dbReference type="EMBL" id="KAF0918696.1"/>
    </source>
</evidence>
<proteinExistence type="predicted"/>